<dbReference type="Proteomes" id="UP000324105">
    <property type="component" value="Unassembled WGS sequence"/>
</dbReference>
<gene>
    <name evidence="1" type="ORF">FKX92_02505</name>
</gene>
<dbReference type="AlphaFoldDB" id="A0A3R9HPL2"/>
<evidence type="ECO:0000313" key="2">
    <source>
        <dbReference type="Proteomes" id="UP000324105"/>
    </source>
</evidence>
<accession>A0A3R9HPL2</accession>
<dbReference type="RefSeq" id="WP_002913487.1">
    <property type="nucleotide sequence ID" value="NZ_CBCSBD010000001.1"/>
</dbReference>
<comment type="caution">
    <text evidence="1">The sequence shown here is derived from an EMBL/GenBank/DDBJ whole genome shotgun (WGS) entry which is preliminary data.</text>
</comment>
<organism evidence="1 2">
    <name type="scientific">Streptococcus sanguinis</name>
    <dbReference type="NCBI Taxonomy" id="1305"/>
    <lineage>
        <taxon>Bacteria</taxon>
        <taxon>Bacillati</taxon>
        <taxon>Bacillota</taxon>
        <taxon>Bacilli</taxon>
        <taxon>Lactobacillales</taxon>
        <taxon>Streptococcaceae</taxon>
        <taxon>Streptococcus</taxon>
    </lineage>
</organism>
<evidence type="ECO:0000313" key="1">
    <source>
        <dbReference type="EMBL" id="KAA0119430.1"/>
    </source>
</evidence>
<proteinExistence type="predicted"/>
<name>A0A3R9HPL2_STRSA</name>
<reference evidence="1 2" key="1">
    <citation type="submission" date="2019-06" db="EMBL/GenBank/DDBJ databases">
        <title>Genome sequence and analysis of a MDR-Streptococcus sanguis isolated from throat swab of children with scarlet fever from Hangzhou,China.</title>
        <authorList>
            <person name="Huang Y."/>
            <person name="Xie L."/>
            <person name="Liu W."/>
        </authorList>
    </citation>
    <scope>NUCLEOTIDE SEQUENCE [LARGE SCALE GENOMIC DNA]</scope>
    <source>
        <strain evidence="1 2">S28</strain>
    </source>
</reference>
<sequence>MMSDNKLIILNETFGKEGSDQKVEGLTLIVDGQIKTAFDAIKTKKDYSNYNEVLRDIVFVGLESILREK</sequence>
<dbReference type="EMBL" id="VIBR01000001">
    <property type="protein sequence ID" value="KAA0119430.1"/>
    <property type="molecule type" value="Genomic_DNA"/>
</dbReference>
<protein>
    <submittedName>
        <fullName evidence="1">Uncharacterized protein</fullName>
    </submittedName>
</protein>
<dbReference type="GeneID" id="48425718"/>